<keyword evidence="2" id="KW-0805">Transcription regulation</keyword>
<dbReference type="Proteomes" id="UP000523863">
    <property type="component" value="Unassembled WGS sequence"/>
</dbReference>
<evidence type="ECO:0000256" key="1">
    <source>
        <dbReference type="ARBA" id="ARBA00022553"/>
    </source>
</evidence>
<dbReference type="PANTHER" id="PTHR43214:SF24">
    <property type="entry name" value="TRANSCRIPTIONAL REGULATORY PROTEIN NARL-RELATED"/>
    <property type="match status" value="1"/>
</dbReference>
<keyword evidence="1 5" id="KW-0597">Phosphoprotein</keyword>
<protein>
    <submittedName>
        <fullName evidence="8">DNA-binding NarL/FixJ family response regulator</fullName>
    </submittedName>
</protein>
<gene>
    <name evidence="8" type="ORF">BKA12_001683</name>
</gene>
<dbReference type="InterPro" id="IPR039420">
    <property type="entry name" value="WalR-like"/>
</dbReference>
<evidence type="ECO:0000256" key="2">
    <source>
        <dbReference type="ARBA" id="ARBA00023015"/>
    </source>
</evidence>
<dbReference type="InterPro" id="IPR058245">
    <property type="entry name" value="NreC/VraR/RcsB-like_REC"/>
</dbReference>
<dbReference type="CDD" id="cd17535">
    <property type="entry name" value="REC_NarL-like"/>
    <property type="match status" value="1"/>
</dbReference>
<keyword evidence="9" id="KW-1185">Reference proteome</keyword>
<feature type="modified residue" description="4-aspartylphosphate" evidence="5">
    <location>
        <position position="63"/>
    </location>
</feature>
<dbReference type="SUPFAM" id="SSF52172">
    <property type="entry name" value="CheY-like"/>
    <property type="match status" value="1"/>
</dbReference>
<sequence>MPDSHSADAPIRVLIADDESLMRQAFRTIIDTADGFECVGEVRNGAQALHHVEMLNPDVVLMDLQMPEMDGVEATGRIVEKYPDVKILAVTAFSSEEYLIPALRAGAAGYLVKDTTPESMLSAIRSVYAGESVLSPAVSRKLVDKVMSQPAHGGVSTPRPELGERELEVVQYLANGLNNAEIAARLGYSEASVKLYLSRAMAKLNVRDRVQTLIVAMQWGLVTPNLDRN</sequence>
<evidence type="ECO:0000259" key="6">
    <source>
        <dbReference type="PROSITE" id="PS50043"/>
    </source>
</evidence>
<dbReference type="PRINTS" id="PR00038">
    <property type="entry name" value="HTHLUXR"/>
</dbReference>
<organism evidence="8 9">
    <name type="scientific">Neomicrococcus lactis</name>
    <dbReference type="NCBI Taxonomy" id="732241"/>
    <lineage>
        <taxon>Bacteria</taxon>
        <taxon>Bacillati</taxon>
        <taxon>Actinomycetota</taxon>
        <taxon>Actinomycetes</taxon>
        <taxon>Micrococcales</taxon>
        <taxon>Micrococcaceae</taxon>
        <taxon>Neomicrococcus</taxon>
    </lineage>
</organism>
<accession>A0A7W8YBP7</accession>
<dbReference type="SUPFAM" id="SSF46894">
    <property type="entry name" value="C-terminal effector domain of the bipartite response regulators"/>
    <property type="match status" value="1"/>
</dbReference>
<dbReference type="EMBL" id="JACHBL010000001">
    <property type="protein sequence ID" value="MBB5598603.1"/>
    <property type="molecule type" value="Genomic_DNA"/>
</dbReference>
<dbReference type="GO" id="GO:0003677">
    <property type="term" value="F:DNA binding"/>
    <property type="evidence" value="ECO:0007669"/>
    <property type="project" value="UniProtKB-KW"/>
</dbReference>
<dbReference type="RefSeq" id="WP_183642535.1">
    <property type="nucleotide sequence ID" value="NZ_CANLFI010000011.1"/>
</dbReference>
<evidence type="ECO:0000259" key="7">
    <source>
        <dbReference type="PROSITE" id="PS50110"/>
    </source>
</evidence>
<feature type="domain" description="HTH luxR-type" evidence="6">
    <location>
        <begin position="155"/>
        <end position="220"/>
    </location>
</feature>
<evidence type="ECO:0000313" key="9">
    <source>
        <dbReference type="Proteomes" id="UP000523863"/>
    </source>
</evidence>
<keyword evidence="4" id="KW-0804">Transcription</keyword>
<dbReference type="Gene3D" id="3.40.50.2300">
    <property type="match status" value="1"/>
</dbReference>
<evidence type="ECO:0000256" key="5">
    <source>
        <dbReference type="PROSITE-ProRule" id="PRU00169"/>
    </source>
</evidence>
<evidence type="ECO:0000256" key="4">
    <source>
        <dbReference type="ARBA" id="ARBA00023163"/>
    </source>
</evidence>
<feature type="domain" description="Response regulatory" evidence="7">
    <location>
        <begin position="12"/>
        <end position="128"/>
    </location>
</feature>
<dbReference type="PANTHER" id="PTHR43214">
    <property type="entry name" value="TWO-COMPONENT RESPONSE REGULATOR"/>
    <property type="match status" value="1"/>
</dbReference>
<name>A0A7W8YBP7_9MICC</name>
<dbReference type="Pfam" id="PF00072">
    <property type="entry name" value="Response_reg"/>
    <property type="match status" value="1"/>
</dbReference>
<dbReference type="PROSITE" id="PS50043">
    <property type="entry name" value="HTH_LUXR_2"/>
    <property type="match status" value="1"/>
</dbReference>
<proteinExistence type="predicted"/>
<dbReference type="CDD" id="cd06170">
    <property type="entry name" value="LuxR_C_like"/>
    <property type="match status" value="1"/>
</dbReference>
<comment type="caution">
    <text evidence="8">The sequence shown here is derived from an EMBL/GenBank/DDBJ whole genome shotgun (WGS) entry which is preliminary data.</text>
</comment>
<dbReference type="InterPro" id="IPR000792">
    <property type="entry name" value="Tscrpt_reg_LuxR_C"/>
</dbReference>
<dbReference type="SMART" id="SM00421">
    <property type="entry name" value="HTH_LUXR"/>
    <property type="match status" value="1"/>
</dbReference>
<dbReference type="GO" id="GO:0006355">
    <property type="term" value="P:regulation of DNA-templated transcription"/>
    <property type="evidence" value="ECO:0007669"/>
    <property type="project" value="InterPro"/>
</dbReference>
<dbReference type="PROSITE" id="PS50110">
    <property type="entry name" value="RESPONSE_REGULATORY"/>
    <property type="match status" value="1"/>
</dbReference>
<evidence type="ECO:0000256" key="3">
    <source>
        <dbReference type="ARBA" id="ARBA00023125"/>
    </source>
</evidence>
<dbReference type="InterPro" id="IPR016032">
    <property type="entry name" value="Sig_transdc_resp-reg_C-effctor"/>
</dbReference>
<dbReference type="PROSITE" id="PS00622">
    <property type="entry name" value="HTH_LUXR_1"/>
    <property type="match status" value="1"/>
</dbReference>
<dbReference type="AlphaFoldDB" id="A0A7W8YBP7"/>
<dbReference type="Pfam" id="PF00196">
    <property type="entry name" value="GerE"/>
    <property type="match status" value="1"/>
</dbReference>
<reference evidence="8 9" key="1">
    <citation type="submission" date="2020-08" db="EMBL/GenBank/DDBJ databases">
        <title>Sequencing the genomes of 1000 actinobacteria strains.</title>
        <authorList>
            <person name="Klenk H.-P."/>
        </authorList>
    </citation>
    <scope>NUCLEOTIDE SEQUENCE [LARGE SCALE GENOMIC DNA]</scope>
    <source>
        <strain evidence="8 9">DSM 23694</strain>
    </source>
</reference>
<evidence type="ECO:0000313" key="8">
    <source>
        <dbReference type="EMBL" id="MBB5598603.1"/>
    </source>
</evidence>
<dbReference type="InterPro" id="IPR001789">
    <property type="entry name" value="Sig_transdc_resp-reg_receiver"/>
</dbReference>
<dbReference type="SMART" id="SM00448">
    <property type="entry name" value="REC"/>
    <property type="match status" value="1"/>
</dbReference>
<dbReference type="GO" id="GO:0000160">
    <property type="term" value="P:phosphorelay signal transduction system"/>
    <property type="evidence" value="ECO:0007669"/>
    <property type="project" value="InterPro"/>
</dbReference>
<keyword evidence="3 8" id="KW-0238">DNA-binding</keyword>
<dbReference type="InterPro" id="IPR011006">
    <property type="entry name" value="CheY-like_superfamily"/>
</dbReference>